<dbReference type="GO" id="GO:0005615">
    <property type="term" value="C:extracellular space"/>
    <property type="evidence" value="ECO:0007669"/>
    <property type="project" value="TreeGrafter"/>
</dbReference>
<keyword evidence="6" id="KW-1185">Reference proteome</keyword>
<dbReference type="FunFam" id="2.60.40.10:FF:002146">
    <property type="entry name" value="Major histocompatibility complex class I UKA"/>
    <property type="match status" value="1"/>
</dbReference>
<dbReference type="InterPro" id="IPR001039">
    <property type="entry name" value="MHC_I_a_a1/a2"/>
</dbReference>
<dbReference type="OMA" id="WDGEKER"/>
<evidence type="ECO:0000313" key="5">
    <source>
        <dbReference type="Ensembl" id="ENSCCRP00000090053.2"/>
    </source>
</evidence>
<dbReference type="Pfam" id="PF00129">
    <property type="entry name" value="MHC_I"/>
    <property type="match status" value="1"/>
</dbReference>
<dbReference type="InterPro" id="IPR003597">
    <property type="entry name" value="Ig_C1-set"/>
</dbReference>
<dbReference type="SUPFAM" id="SSF48726">
    <property type="entry name" value="Immunoglobulin"/>
    <property type="match status" value="1"/>
</dbReference>
<dbReference type="CDD" id="cd07698">
    <property type="entry name" value="IgC1_MHC_I_alpha3"/>
    <property type="match status" value="1"/>
</dbReference>
<evidence type="ECO:0000256" key="3">
    <source>
        <dbReference type="SAM" id="MobiDB-lite"/>
    </source>
</evidence>
<dbReference type="InterPro" id="IPR036179">
    <property type="entry name" value="Ig-like_dom_sf"/>
</dbReference>
<dbReference type="SUPFAM" id="SSF54452">
    <property type="entry name" value="MHC antigen-recognition domain"/>
    <property type="match status" value="1"/>
</dbReference>
<dbReference type="InterPro" id="IPR037055">
    <property type="entry name" value="MHC_I-like_Ag-recog_sf"/>
</dbReference>
<dbReference type="Proteomes" id="UP001108240">
    <property type="component" value="Unplaced"/>
</dbReference>
<reference evidence="5" key="2">
    <citation type="submission" date="2025-09" db="UniProtKB">
        <authorList>
            <consortium name="Ensembl"/>
        </authorList>
    </citation>
    <scope>IDENTIFICATION</scope>
</reference>
<comment type="similarity">
    <text evidence="2">Belongs to the MHC class I family.</text>
</comment>
<proteinExistence type="inferred from homology"/>
<dbReference type="InterPro" id="IPR007110">
    <property type="entry name" value="Ig-like_dom"/>
</dbReference>
<dbReference type="InterPro" id="IPR011162">
    <property type="entry name" value="MHC_I/II-like_Ag-recog"/>
</dbReference>
<organism evidence="5 6">
    <name type="scientific">Cyprinus carpio carpio</name>
    <dbReference type="NCBI Taxonomy" id="630221"/>
    <lineage>
        <taxon>Eukaryota</taxon>
        <taxon>Metazoa</taxon>
        <taxon>Chordata</taxon>
        <taxon>Craniata</taxon>
        <taxon>Vertebrata</taxon>
        <taxon>Euteleostomi</taxon>
        <taxon>Actinopterygii</taxon>
        <taxon>Neopterygii</taxon>
        <taxon>Teleostei</taxon>
        <taxon>Ostariophysi</taxon>
        <taxon>Cypriniformes</taxon>
        <taxon>Cyprinidae</taxon>
        <taxon>Cyprininae</taxon>
        <taxon>Cyprinus</taxon>
    </lineage>
</organism>
<evidence type="ECO:0000313" key="6">
    <source>
        <dbReference type="Proteomes" id="UP001108240"/>
    </source>
</evidence>
<dbReference type="InterPro" id="IPR013783">
    <property type="entry name" value="Ig-like_fold"/>
</dbReference>
<dbReference type="PRINTS" id="PR01638">
    <property type="entry name" value="MHCCLASSI"/>
</dbReference>
<reference evidence="5" key="1">
    <citation type="submission" date="2025-08" db="UniProtKB">
        <authorList>
            <consortium name="Ensembl"/>
        </authorList>
    </citation>
    <scope>IDENTIFICATION</scope>
</reference>
<dbReference type="GeneTree" id="ENSGT01120000271828"/>
<dbReference type="GO" id="GO:0006955">
    <property type="term" value="P:immune response"/>
    <property type="evidence" value="ECO:0007669"/>
    <property type="project" value="TreeGrafter"/>
</dbReference>
<dbReference type="PROSITE" id="PS50835">
    <property type="entry name" value="IG_LIKE"/>
    <property type="match status" value="1"/>
</dbReference>
<dbReference type="PANTHER" id="PTHR16675">
    <property type="entry name" value="MHC CLASS I-RELATED"/>
    <property type="match status" value="1"/>
</dbReference>
<keyword evidence="1" id="KW-0325">Glycoprotein</keyword>
<dbReference type="Pfam" id="PF07654">
    <property type="entry name" value="C1-set"/>
    <property type="match status" value="1"/>
</dbReference>
<name>A0A8C1FGT1_CYPCA</name>
<dbReference type="InterPro" id="IPR011161">
    <property type="entry name" value="MHC_I-like_Ag-recog"/>
</dbReference>
<dbReference type="AlphaFoldDB" id="A0A8C1FGT1"/>
<dbReference type="Ensembl" id="ENSCCRT00000097788.2">
    <property type="protein sequence ID" value="ENSCCRP00000090053.2"/>
    <property type="gene ID" value="ENSCCRG00000048685.2"/>
</dbReference>
<dbReference type="SMART" id="SM00407">
    <property type="entry name" value="IGc1"/>
    <property type="match status" value="1"/>
</dbReference>
<dbReference type="Gene3D" id="3.30.500.10">
    <property type="entry name" value="MHC class I-like antigen recognition-like"/>
    <property type="match status" value="1"/>
</dbReference>
<evidence type="ECO:0000259" key="4">
    <source>
        <dbReference type="PROSITE" id="PS50835"/>
    </source>
</evidence>
<dbReference type="FunFam" id="3.30.500.10:FF:000001">
    <property type="entry name" value="H-2 class I histocompatibility antigen, alpha chain"/>
    <property type="match status" value="1"/>
</dbReference>
<dbReference type="Gene3D" id="2.60.40.10">
    <property type="entry name" value="Immunoglobulins"/>
    <property type="match status" value="1"/>
</dbReference>
<sequence length="381" mass="43021">MQLVVLHLFVGVHLVCAGLLFVGVHLVCAGTHSLRYFYTGVSGISDFPEFTAVGLVDDVQFMYFDSNTKRTVPKTEWMRQNEGADYWDRETQTDIGNHQNFKVNIQILKERFNQTTGVHTVQVMYGCEFDDQTGETNGFRQEGYDGEDFVSLDLKEMRWISPVIQGFMTALKWNNNRALLESRKHYFNTVCIEWLKKYLEYGKSSLKKTVSPQVSLLQKSSSSPVTCHATGFYPSGVTISWMKNDQDHDEDVEVGELLPNEDGTFQKRSTIRITPEEWKKNKFSCVVEHQGKTMTANEIRTNPEHPQTADGNEEAEVQPCTSQSTRCTPSQRRTGAQVLTDEALTSQDALTLAVKDVAAGLREINESLNKLIALLGSHRSA</sequence>
<evidence type="ECO:0000256" key="1">
    <source>
        <dbReference type="ARBA" id="ARBA00023180"/>
    </source>
</evidence>
<feature type="compositionally biased region" description="Polar residues" evidence="3">
    <location>
        <begin position="319"/>
        <end position="334"/>
    </location>
</feature>
<dbReference type="PANTHER" id="PTHR16675:SF237">
    <property type="entry name" value="MHC CLASS I ANTIGEN TRANSCRIPT VARIANT 1-RELATED"/>
    <property type="match status" value="1"/>
</dbReference>
<dbReference type="GO" id="GO:0009897">
    <property type="term" value="C:external side of plasma membrane"/>
    <property type="evidence" value="ECO:0007669"/>
    <property type="project" value="TreeGrafter"/>
</dbReference>
<feature type="domain" description="Ig-like" evidence="4">
    <location>
        <begin position="212"/>
        <end position="302"/>
    </location>
</feature>
<evidence type="ECO:0000256" key="2">
    <source>
        <dbReference type="RuleBase" id="RU004439"/>
    </source>
</evidence>
<accession>A0A8C1FGT1</accession>
<protein>
    <submittedName>
        <fullName evidence="5">Major histocompatibility complex class I UBA</fullName>
    </submittedName>
</protein>
<feature type="region of interest" description="Disordered" evidence="3">
    <location>
        <begin position="300"/>
        <end position="334"/>
    </location>
</feature>
<dbReference type="InterPro" id="IPR050208">
    <property type="entry name" value="MHC_class-I_related"/>
</dbReference>